<keyword evidence="8" id="KW-1185">Reference proteome</keyword>
<keyword evidence="3" id="KW-0507">mRNA processing</keyword>
<dbReference type="STRING" id="45351.A7SNL6"/>
<evidence type="ECO:0000256" key="5">
    <source>
        <dbReference type="SAM" id="MobiDB-lite"/>
    </source>
</evidence>
<sequence length="441" mass="47199">MADAEDDEQFLYGDEPQDKGQSGTDGKSTEAPKTEKTETTEAKDMEPTENGAVAVKEEDDAKEAGELTSKTSRLLSRLGPSLRVIQTFSMIKICAPYATPVNWNFKGGAAASKATPGAGSKTVDVNAEGTVNGVGIYEYDLESSEEKPWRQPGADITDYFNYGFTEDTWKQYCEKQRRMRMDLSMQKKIFSHHVAPTVGGPIDMPGMMPMDGRGPRKAGPPPERKLEGSIDVIGAVGSRVESRRHDEDVPPHMMGDDVPPDMMHGRGMGKRFPPGGPGGPGMPPGGPPPFPPTSDPNMGHHPPISGPPTTSMSGPPIPVHHGMPPQYGPGRRDMPPPGAPPGMLPPGMPPHGMPPGFGPDQAHMQFEAMGFPGRGGGGMRGRGRGFPGMPGMPTPGEFPPGMDERGPRMGFEEGMQPFFPGVHYNSHSWKPLASLSVMINS</sequence>
<dbReference type="GO" id="GO:0005847">
    <property type="term" value="C:mRNA cleavage and polyadenylation specificity factor complex"/>
    <property type="evidence" value="ECO:0000318"/>
    <property type="project" value="GO_Central"/>
</dbReference>
<name>A7SNL6_NEMVE</name>
<dbReference type="GO" id="GO:0006397">
    <property type="term" value="P:mRNA processing"/>
    <property type="evidence" value="ECO:0007669"/>
    <property type="project" value="UniProtKB-KW"/>
</dbReference>
<dbReference type="PANTHER" id="PTHR13484">
    <property type="entry name" value="FIP1-LIKE 1 PROTEIN"/>
    <property type="match status" value="1"/>
</dbReference>
<dbReference type="PhylomeDB" id="A7SNL6"/>
<proteinExistence type="inferred from homology"/>
<organism evidence="7 8">
    <name type="scientific">Nematostella vectensis</name>
    <name type="common">Starlet sea anemone</name>
    <dbReference type="NCBI Taxonomy" id="45351"/>
    <lineage>
        <taxon>Eukaryota</taxon>
        <taxon>Metazoa</taxon>
        <taxon>Cnidaria</taxon>
        <taxon>Anthozoa</taxon>
        <taxon>Hexacorallia</taxon>
        <taxon>Actiniaria</taxon>
        <taxon>Edwardsiidae</taxon>
        <taxon>Nematostella</taxon>
    </lineage>
</organism>
<gene>
    <name evidence="7" type="ORF">NEMVEDRAFT_v1g215008</name>
</gene>
<dbReference type="OMA" id="PLCHGIQ"/>
<accession>A7SNL6</accession>
<dbReference type="Proteomes" id="UP000001593">
    <property type="component" value="Unassembled WGS sequence"/>
</dbReference>
<dbReference type="EMBL" id="DS469722">
    <property type="protein sequence ID" value="EDO34677.1"/>
    <property type="molecule type" value="Genomic_DNA"/>
</dbReference>
<comment type="subcellular location">
    <subcellularLocation>
        <location evidence="1">Nucleus</location>
    </subcellularLocation>
</comment>
<feature type="compositionally biased region" description="Pro residues" evidence="5">
    <location>
        <begin position="335"/>
        <end position="357"/>
    </location>
</feature>
<evidence type="ECO:0000259" key="6">
    <source>
        <dbReference type="Pfam" id="PF05182"/>
    </source>
</evidence>
<feature type="region of interest" description="Disordered" evidence="5">
    <location>
        <begin position="270"/>
        <end position="380"/>
    </location>
</feature>
<evidence type="ECO:0000256" key="3">
    <source>
        <dbReference type="ARBA" id="ARBA00022664"/>
    </source>
</evidence>
<dbReference type="InterPro" id="IPR007854">
    <property type="entry name" value="Fip1_dom"/>
</dbReference>
<feature type="compositionally biased region" description="Pro residues" evidence="5">
    <location>
        <begin position="274"/>
        <end position="294"/>
    </location>
</feature>
<evidence type="ECO:0000313" key="7">
    <source>
        <dbReference type="EMBL" id="EDO34677.1"/>
    </source>
</evidence>
<evidence type="ECO:0000256" key="4">
    <source>
        <dbReference type="ARBA" id="ARBA00023242"/>
    </source>
</evidence>
<reference evidence="7 8" key="1">
    <citation type="journal article" date="2007" name="Science">
        <title>Sea anemone genome reveals ancestral eumetazoan gene repertoire and genomic organization.</title>
        <authorList>
            <person name="Putnam N.H."/>
            <person name="Srivastava M."/>
            <person name="Hellsten U."/>
            <person name="Dirks B."/>
            <person name="Chapman J."/>
            <person name="Salamov A."/>
            <person name="Terry A."/>
            <person name="Shapiro H."/>
            <person name="Lindquist E."/>
            <person name="Kapitonov V.V."/>
            <person name="Jurka J."/>
            <person name="Genikhovich G."/>
            <person name="Grigoriev I.V."/>
            <person name="Lucas S.M."/>
            <person name="Steele R.E."/>
            <person name="Finnerty J.R."/>
            <person name="Technau U."/>
            <person name="Martindale M.Q."/>
            <person name="Rokhsar D.S."/>
        </authorList>
    </citation>
    <scope>NUCLEOTIDE SEQUENCE [LARGE SCALE GENOMIC DNA]</scope>
    <source>
        <strain evidence="8">CH2 X CH6</strain>
    </source>
</reference>
<comment type="similarity">
    <text evidence="2">Belongs to the FIP1 family.</text>
</comment>
<protein>
    <recommendedName>
        <fullName evidence="6">Pre-mRNA polyadenylation factor Fip1 domain-containing protein</fullName>
    </recommendedName>
</protein>
<dbReference type="eggNOG" id="KOG1049">
    <property type="taxonomic scope" value="Eukaryota"/>
</dbReference>
<dbReference type="AlphaFoldDB" id="A7SNL6"/>
<feature type="domain" description="Pre-mRNA polyadenylation factor Fip1" evidence="6">
    <location>
        <begin position="138"/>
        <end position="180"/>
    </location>
</feature>
<keyword evidence="4" id="KW-0539">Nucleus</keyword>
<dbReference type="PANTHER" id="PTHR13484:SF0">
    <property type="entry name" value="PRE-MRNA 3'-END-PROCESSING FACTOR FIP1"/>
    <property type="match status" value="1"/>
</dbReference>
<evidence type="ECO:0000313" key="8">
    <source>
        <dbReference type="Proteomes" id="UP000001593"/>
    </source>
</evidence>
<evidence type="ECO:0000256" key="2">
    <source>
        <dbReference type="ARBA" id="ARBA00007459"/>
    </source>
</evidence>
<dbReference type="HOGENOM" id="CLU_621589_0_0_1"/>
<dbReference type="Pfam" id="PF05182">
    <property type="entry name" value="Fip1"/>
    <property type="match status" value="1"/>
</dbReference>
<evidence type="ECO:0000256" key="1">
    <source>
        <dbReference type="ARBA" id="ARBA00004123"/>
    </source>
</evidence>
<dbReference type="InParanoid" id="A7SNL6"/>
<feature type="region of interest" description="Disordered" evidence="5">
    <location>
        <begin position="1"/>
        <end position="68"/>
    </location>
</feature>
<feature type="compositionally biased region" description="Basic and acidic residues" evidence="5">
    <location>
        <begin position="27"/>
        <end position="46"/>
    </location>
</feature>
<dbReference type="InterPro" id="IPR051187">
    <property type="entry name" value="Pre-mRNA_3'-end_processing_reg"/>
</dbReference>